<evidence type="ECO:0000313" key="1">
    <source>
        <dbReference type="EMBL" id="GAA0182863.1"/>
    </source>
</evidence>
<organism evidence="1 2">
    <name type="scientific">Lithospermum erythrorhizon</name>
    <name type="common">Purple gromwell</name>
    <name type="synonym">Lithospermum officinale var. erythrorhizon</name>
    <dbReference type="NCBI Taxonomy" id="34254"/>
    <lineage>
        <taxon>Eukaryota</taxon>
        <taxon>Viridiplantae</taxon>
        <taxon>Streptophyta</taxon>
        <taxon>Embryophyta</taxon>
        <taxon>Tracheophyta</taxon>
        <taxon>Spermatophyta</taxon>
        <taxon>Magnoliopsida</taxon>
        <taxon>eudicotyledons</taxon>
        <taxon>Gunneridae</taxon>
        <taxon>Pentapetalae</taxon>
        <taxon>asterids</taxon>
        <taxon>lamiids</taxon>
        <taxon>Boraginales</taxon>
        <taxon>Boraginaceae</taxon>
        <taxon>Boraginoideae</taxon>
        <taxon>Lithospermeae</taxon>
        <taxon>Lithospermum</taxon>
    </lineage>
</organism>
<gene>
    <name evidence="1" type="ORF">LIER_30445</name>
</gene>
<evidence type="ECO:0000313" key="2">
    <source>
        <dbReference type="Proteomes" id="UP001454036"/>
    </source>
</evidence>
<reference evidence="1 2" key="1">
    <citation type="submission" date="2024-01" db="EMBL/GenBank/DDBJ databases">
        <title>The complete chloroplast genome sequence of Lithospermum erythrorhizon: insights into the phylogenetic relationship among Boraginaceae species and the maternal lineages of purple gromwells.</title>
        <authorList>
            <person name="Okada T."/>
            <person name="Watanabe K."/>
        </authorList>
    </citation>
    <scope>NUCLEOTIDE SEQUENCE [LARGE SCALE GENOMIC DNA]</scope>
</reference>
<proteinExistence type="predicted"/>
<protein>
    <submittedName>
        <fullName evidence="1">Uncharacterized protein</fullName>
    </submittedName>
</protein>
<dbReference type="EMBL" id="BAABME010010898">
    <property type="protein sequence ID" value="GAA0182863.1"/>
    <property type="molecule type" value="Genomic_DNA"/>
</dbReference>
<dbReference type="PANTHER" id="PTHR45786:SF74">
    <property type="entry name" value="ATP-DEPENDENT DNA HELICASE"/>
    <property type="match status" value="1"/>
</dbReference>
<keyword evidence="2" id="KW-1185">Reference proteome</keyword>
<dbReference type="Proteomes" id="UP001454036">
    <property type="component" value="Unassembled WGS sequence"/>
</dbReference>
<accession>A0AAV3RQY6</accession>
<name>A0AAV3RQY6_LITER</name>
<sequence length="245" mass="28394">MDTKCKEFHNMIRTYNNHSAFTSIGMHCDETLQKTDHEIYTLRVQGQVHHYLDDLMPHDDSNKLSGIQFYFYDPERQASNPLSIVPRLNSLIVEDLVVVMNYNPYSLFLKEASILDNIDDYHIVIRSDPGLDQRTYSKPTSLEAAGIWTESASCEIDPYDIRDIRVYTKSCSTHKVQYYCACDDPLQYVLMFPNGEPGWHGNIPKVGRRTKGKNTRKDISSYNSFEEIIQVEREDDIDNWGHGLK</sequence>
<dbReference type="AlphaFoldDB" id="A0AAV3RQY6"/>
<comment type="caution">
    <text evidence="1">The sequence shown here is derived from an EMBL/GenBank/DDBJ whole genome shotgun (WGS) entry which is preliminary data.</text>
</comment>
<dbReference type="PANTHER" id="PTHR45786">
    <property type="entry name" value="DNA BINDING PROTEIN-LIKE"/>
    <property type="match status" value="1"/>
</dbReference>